<feature type="domain" description="Chlorhexidine efflux transporter" evidence="2">
    <location>
        <begin position="93"/>
        <end position="155"/>
    </location>
</feature>
<evidence type="ECO:0000313" key="3">
    <source>
        <dbReference type="EMBL" id="UNM95970.1"/>
    </source>
</evidence>
<dbReference type="InterPro" id="IPR007896">
    <property type="entry name" value="BTP_bacteria"/>
</dbReference>
<keyword evidence="4" id="KW-1185">Reference proteome</keyword>
<protein>
    <submittedName>
        <fullName evidence="3">Multidrug/biocide efflux PACE transporter</fullName>
    </submittedName>
</protein>
<reference evidence="3 4" key="1">
    <citation type="submission" date="2022-03" db="EMBL/GenBank/DDBJ databases">
        <title>Ignatzschineria rhizosphaerae HR5S32.</title>
        <authorList>
            <person name="Sun J.Q."/>
            <person name="Feng J.Y."/>
        </authorList>
    </citation>
    <scope>NUCLEOTIDE SEQUENCE [LARGE SCALE GENOMIC DNA]</scope>
    <source>
        <strain evidence="3 4">HR5S32</strain>
    </source>
</reference>
<dbReference type="RefSeq" id="WP_242148784.1">
    <property type="nucleotide sequence ID" value="NZ_CP093379.1"/>
</dbReference>
<evidence type="ECO:0000259" key="2">
    <source>
        <dbReference type="Pfam" id="PF05232"/>
    </source>
</evidence>
<sequence length="167" mass="19134">MKMDIYPNNPSINAQVISNYDATNRSIKERAFHAILFETVALIICAPLFAFLLNRSASEMGLMTLIIATIAVIWNFIYNAAFDRVTRGFIKERGFIIRMIHAGVFEGGLIIITVPIIAWVLKMTLLEALMMDIGILLFFLPYTVIFNWIYDAVRKNLWLKKAEKLKD</sequence>
<feature type="domain" description="Chlorhexidine efflux transporter" evidence="2">
    <location>
        <begin position="25"/>
        <end position="86"/>
    </location>
</feature>
<dbReference type="InterPro" id="IPR058208">
    <property type="entry name" value="PACE"/>
</dbReference>
<keyword evidence="1" id="KW-0472">Membrane</keyword>
<keyword evidence="1" id="KW-0812">Transmembrane</keyword>
<feature type="transmembrane region" description="Helical" evidence="1">
    <location>
        <begin position="60"/>
        <end position="78"/>
    </location>
</feature>
<dbReference type="NCBIfam" id="NF033664">
    <property type="entry name" value="PACE_transport"/>
    <property type="match status" value="1"/>
</dbReference>
<proteinExistence type="predicted"/>
<dbReference type="EMBL" id="CP093379">
    <property type="protein sequence ID" value="UNM95970.1"/>
    <property type="molecule type" value="Genomic_DNA"/>
</dbReference>
<name>A0ABY3X5A8_9GAMM</name>
<dbReference type="NCBIfam" id="NF033665">
    <property type="entry name" value="PACE_efflu_PCE"/>
    <property type="match status" value="1"/>
</dbReference>
<feature type="transmembrane region" description="Helical" evidence="1">
    <location>
        <begin position="35"/>
        <end position="54"/>
    </location>
</feature>
<evidence type="ECO:0000256" key="1">
    <source>
        <dbReference type="SAM" id="Phobius"/>
    </source>
</evidence>
<accession>A0ABY3X5A8</accession>
<organism evidence="3 4">
    <name type="scientific">Ignatzschineria rhizosphaerae</name>
    <dbReference type="NCBI Taxonomy" id="2923279"/>
    <lineage>
        <taxon>Bacteria</taxon>
        <taxon>Pseudomonadati</taxon>
        <taxon>Pseudomonadota</taxon>
        <taxon>Gammaproteobacteria</taxon>
        <taxon>Cardiobacteriales</taxon>
        <taxon>Ignatzschineriaceae</taxon>
        <taxon>Ignatzschineria</taxon>
    </lineage>
</organism>
<dbReference type="Pfam" id="PF05232">
    <property type="entry name" value="BTP"/>
    <property type="match status" value="2"/>
</dbReference>
<keyword evidence="1" id="KW-1133">Transmembrane helix</keyword>
<dbReference type="Proteomes" id="UP000829542">
    <property type="component" value="Chromosome"/>
</dbReference>
<evidence type="ECO:0000313" key="4">
    <source>
        <dbReference type="Proteomes" id="UP000829542"/>
    </source>
</evidence>
<feature type="transmembrane region" description="Helical" evidence="1">
    <location>
        <begin position="133"/>
        <end position="150"/>
    </location>
</feature>
<gene>
    <name evidence="3" type="ORF">MMG00_12315</name>
</gene>
<feature type="transmembrane region" description="Helical" evidence="1">
    <location>
        <begin position="99"/>
        <end position="121"/>
    </location>
</feature>